<proteinExistence type="predicted"/>
<dbReference type="CDD" id="cd07209">
    <property type="entry name" value="Pat_hypo_Ecoli_Z1214_like"/>
    <property type="match status" value="1"/>
</dbReference>
<dbReference type="Proteomes" id="UP000574067">
    <property type="component" value="Unassembled WGS sequence"/>
</dbReference>
<keyword evidence="3 4" id="KW-0443">Lipid metabolism</keyword>
<feature type="short sequence motif" description="GXSXG" evidence="4">
    <location>
        <begin position="61"/>
        <end position="65"/>
    </location>
</feature>
<sequence length="404" mass="43434">MTSDSLSSTARDVHRDVPAASPSSSRHVSLALSGGNALGAYEAGAYEALHEAGCVVNRVSGASIGSVNAAILAGNPPQRRIEKLREFWQQAATWSPFAAGQAGGRLRDVFNKLQAMQTLMTGRPGMFAPRPSGFLSLLPGTPPDVGLFDGRPLLATLSRVVDFELLNQAALPLVIGCVDLESGEPVYFDSRRQRIEAKHLLASTAFLPGFPPVEIDGRLLGDPGMLCNLPLDPLLGEPPSGEHLCFAIDLFDVRGGRPFSMDTALERVQDIAFASQSLRTIDAFRREYRLRHLLAQQMGLTRKALAADRPDQAPLPQETPEGETTVVLLAYRPPAHEVSAKSLEFSSASIEERWNAGRDDMRAALAALEAGRATTRDPGFSFYDSRRAVPRPASAGNIPAPHPA</sequence>
<feature type="domain" description="PNPLA" evidence="6">
    <location>
        <begin position="30"/>
        <end position="235"/>
    </location>
</feature>
<dbReference type="Gene3D" id="3.40.1090.10">
    <property type="entry name" value="Cytosolic phospholipase A2 catalytic domain"/>
    <property type="match status" value="2"/>
</dbReference>
<evidence type="ECO:0000256" key="2">
    <source>
        <dbReference type="ARBA" id="ARBA00022963"/>
    </source>
</evidence>
<dbReference type="RefSeq" id="WP_169163199.1">
    <property type="nucleotide sequence ID" value="NZ_JABBFW010000030.1"/>
</dbReference>
<comment type="caution">
    <text evidence="7">The sequence shown here is derived from an EMBL/GenBank/DDBJ whole genome shotgun (WGS) entry which is preliminary data.</text>
</comment>
<gene>
    <name evidence="7" type="ORF">HHL10_25350</name>
</gene>
<keyword evidence="8" id="KW-1185">Reference proteome</keyword>
<feature type="compositionally biased region" description="Polar residues" evidence="5">
    <location>
        <begin position="1"/>
        <end position="10"/>
    </location>
</feature>
<evidence type="ECO:0000259" key="6">
    <source>
        <dbReference type="PROSITE" id="PS51635"/>
    </source>
</evidence>
<accession>A0A848FJA9</accession>
<comment type="caution">
    <text evidence="4">Lacks conserved residue(s) required for the propagation of feature annotation.</text>
</comment>
<dbReference type="PANTHER" id="PTHR14226:SF57">
    <property type="entry name" value="BLR7027 PROTEIN"/>
    <property type="match status" value="1"/>
</dbReference>
<dbReference type="PANTHER" id="PTHR14226">
    <property type="entry name" value="NEUROPATHY TARGET ESTERASE/SWISS CHEESE D.MELANOGASTER"/>
    <property type="match status" value="1"/>
</dbReference>
<dbReference type="AlphaFoldDB" id="A0A848FJA9"/>
<dbReference type="InterPro" id="IPR002641">
    <property type="entry name" value="PNPLA_dom"/>
</dbReference>
<evidence type="ECO:0000313" key="7">
    <source>
        <dbReference type="EMBL" id="NML18300.1"/>
    </source>
</evidence>
<evidence type="ECO:0000256" key="1">
    <source>
        <dbReference type="ARBA" id="ARBA00022801"/>
    </source>
</evidence>
<keyword evidence="1 4" id="KW-0378">Hydrolase</keyword>
<evidence type="ECO:0000256" key="3">
    <source>
        <dbReference type="ARBA" id="ARBA00023098"/>
    </source>
</evidence>
<dbReference type="GO" id="GO:0016787">
    <property type="term" value="F:hydrolase activity"/>
    <property type="evidence" value="ECO:0007669"/>
    <property type="project" value="UniProtKB-UniRule"/>
</dbReference>
<evidence type="ECO:0000256" key="5">
    <source>
        <dbReference type="SAM" id="MobiDB-lite"/>
    </source>
</evidence>
<dbReference type="InterPro" id="IPR050301">
    <property type="entry name" value="NTE"/>
</dbReference>
<feature type="active site" description="Nucleophile" evidence="4">
    <location>
        <position position="63"/>
    </location>
</feature>
<dbReference type="EMBL" id="JABBFW010000030">
    <property type="protein sequence ID" value="NML18300.1"/>
    <property type="molecule type" value="Genomic_DNA"/>
</dbReference>
<dbReference type="SUPFAM" id="SSF52151">
    <property type="entry name" value="FabD/lysophospholipase-like"/>
    <property type="match status" value="1"/>
</dbReference>
<keyword evidence="2 4" id="KW-0442">Lipid degradation</keyword>
<feature type="region of interest" description="Disordered" evidence="5">
    <location>
        <begin position="379"/>
        <end position="404"/>
    </location>
</feature>
<dbReference type="InterPro" id="IPR016035">
    <property type="entry name" value="Acyl_Trfase/lysoPLipase"/>
</dbReference>
<dbReference type="GO" id="GO:0016042">
    <property type="term" value="P:lipid catabolic process"/>
    <property type="evidence" value="ECO:0007669"/>
    <property type="project" value="UniProtKB-UniRule"/>
</dbReference>
<feature type="active site" description="Proton acceptor" evidence="4">
    <location>
        <position position="222"/>
    </location>
</feature>
<evidence type="ECO:0000313" key="8">
    <source>
        <dbReference type="Proteomes" id="UP000574067"/>
    </source>
</evidence>
<organism evidence="7 8">
    <name type="scientific">Azohydromonas caseinilytica</name>
    <dbReference type="NCBI Taxonomy" id="2728836"/>
    <lineage>
        <taxon>Bacteria</taxon>
        <taxon>Pseudomonadati</taxon>
        <taxon>Pseudomonadota</taxon>
        <taxon>Betaproteobacteria</taxon>
        <taxon>Burkholderiales</taxon>
        <taxon>Sphaerotilaceae</taxon>
        <taxon>Azohydromonas</taxon>
    </lineage>
</organism>
<dbReference type="InterPro" id="IPR021095">
    <property type="entry name" value="DUF3734"/>
</dbReference>
<evidence type="ECO:0000256" key="4">
    <source>
        <dbReference type="PROSITE-ProRule" id="PRU01161"/>
    </source>
</evidence>
<reference evidence="7 8" key="1">
    <citation type="submission" date="2020-04" db="EMBL/GenBank/DDBJ databases">
        <title>Azohydromonas sp. isolated from soil.</title>
        <authorList>
            <person name="Dahal R.H."/>
        </authorList>
    </citation>
    <scope>NUCLEOTIDE SEQUENCE [LARGE SCALE GENOMIC DNA]</scope>
    <source>
        <strain evidence="7 8">G-1-1-14</strain>
    </source>
</reference>
<feature type="region of interest" description="Disordered" evidence="5">
    <location>
        <begin position="1"/>
        <end position="27"/>
    </location>
</feature>
<dbReference type="Pfam" id="PF01734">
    <property type="entry name" value="Patatin"/>
    <property type="match status" value="1"/>
</dbReference>
<dbReference type="Pfam" id="PF12536">
    <property type="entry name" value="DUF3734"/>
    <property type="match status" value="1"/>
</dbReference>
<protein>
    <submittedName>
        <fullName evidence="7">Patatin-like phospholipase family protein</fullName>
    </submittedName>
</protein>
<name>A0A848FJA9_9BURK</name>
<dbReference type="PROSITE" id="PS51635">
    <property type="entry name" value="PNPLA"/>
    <property type="match status" value="1"/>
</dbReference>